<organism evidence="2">
    <name type="scientific">viral metagenome</name>
    <dbReference type="NCBI Taxonomy" id="1070528"/>
    <lineage>
        <taxon>unclassified sequences</taxon>
        <taxon>metagenomes</taxon>
        <taxon>organismal metagenomes</taxon>
    </lineage>
</organism>
<keyword evidence="1" id="KW-0812">Transmembrane</keyword>
<protein>
    <submittedName>
        <fullName evidence="2">Uncharacterized protein</fullName>
    </submittedName>
</protein>
<dbReference type="EMBL" id="MN740720">
    <property type="protein sequence ID" value="QHS80802.1"/>
    <property type="molecule type" value="Genomic_DNA"/>
</dbReference>
<dbReference type="AlphaFoldDB" id="A0A6C0AM25"/>
<feature type="transmembrane region" description="Helical" evidence="1">
    <location>
        <begin position="12"/>
        <end position="36"/>
    </location>
</feature>
<keyword evidence="1" id="KW-1133">Transmembrane helix</keyword>
<reference evidence="2" key="1">
    <citation type="journal article" date="2020" name="Nature">
        <title>Giant virus diversity and host interactions through global metagenomics.</title>
        <authorList>
            <person name="Schulz F."/>
            <person name="Roux S."/>
            <person name="Paez-Espino D."/>
            <person name="Jungbluth S."/>
            <person name="Walsh D.A."/>
            <person name="Denef V.J."/>
            <person name="McMahon K.D."/>
            <person name="Konstantinidis K.T."/>
            <person name="Eloe-Fadrosh E.A."/>
            <person name="Kyrpides N.C."/>
            <person name="Woyke T."/>
        </authorList>
    </citation>
    <scope>NUCLEOTIDE SEQUENCE</scope>
    <source>
        <strain evidence="2">GVMAG-S-1091796-13</strain>
    </source>
</reference>
<proteinExistence type="predicted"/>
<name>A0A6C0AM25_9ZZZZ</name>
<keyword evidence="1" id="KW-0472">Membrane</keyword>
<sequence>MGLVEQIKNRIPIIVGVLCILTCFILSIFAFLGLLFKNKSIELGIIFLLLFLLGFYPGMLLGHFISYLLNPCICVLTDGPVLTFEIKKVNMDIQNNSKKNNQNKYIDF</sequence>
<evidence type="ECO:0000313" key="2">
    <source>
        <dbReference type="EMBL" id="QHS80802.1"/>
    </source>
</evidence>
<feature type="transmembrane region" description="Helical" evidence="1">
    <location>
        <begin position="43"/>
        <end position="69"/>
    </location>
</feature>
<accession>A0A6C0AM25</accession>
<evidence type="ECO:0000256" key="1">
    <source>
        <dbReference type="SAM" id="Phobius"/>
    </source>
</evidence>